<proteinExistence type="predicted"/>
<dbReference type="EMBL" id="CASHTH010002662">
    <property type="protein sequence ID" value="CAI8033389.1"/>
    <property type="molecule type" value="Genomic_DNA"/>
</dbReference>
<gene>
    <name evidence="1" type="ORF">GBAR_LOCUS18833</name>
</gene>
<reference evidence="1" key="1">
    <citation type="submission" date="2023-03" db="EMBL/GenBank/DDBJ databases">
        <authorList>
            <person name="Steffen K."/>
            <person name="Cardenas P."/>
        </authorList>
    </citation>
    <scope>NUCLEOTIDE SEQUENCE</scope>
</reference>
<dbReference type="Proteomes" id="UP001174909">
    <property type="component" value="Unassembled WGS sequence"/>
</dbReference>
<evidence type="ECO:0000313" key="1">
    <source>
        <dbReference type="EMBL" id="CAI8033389.1"/>
    </source>
</evidence>
<evidence type="ECO:0000313" key="2">
    <source>
        <dbReference type="Proteomes" id="UP001174909"/>
    </source>
</evidence>
<accession>A0AA35SPM2</accession>
<organism evidence="1 2">
    <name type="scientific">Geodia barretti</name>
    <name type="common">Barrett's horny sponge</name>
    <dbReference type="NCBI Taxonomy" id="519541"/>
    <lineage>
        <taxon>Eukaryota</taxon>
        <taxon>Metazoa</taxon>
        <taxon>Porifera</taxon>
        <taxon>Demospongiae</taxon>
        <taxon>Heteroscleromorpha</taxon>
        <taxon>Tetractinellida</taxon>
        <taxon>Astrophorina</taxon>
        <taxon>Geodiidae</taxon>
        <taxon>Geodia</taxon>
    </lineage>
</organism>
<keyword evidence="2" id="KW-1185">Reference proteome</keyword>
<comment type="caution">
    <text evidence="1">The sequence shown here is derived from an EMBL/GenBank/DDBJ whole genome shotgun (WGS) entry which is preliminary data.</text>
</comment>
<feature type="non-terminal residue" evidence="1">
    <location>
        <position position="75"/>
    </location>
</feature>
<sequence length="75" mass="8007">MPRTIQVTGGSGGLYLGRGRNHVCVNPLHSLELRLHTVPVRLDVLGVNTSRGVDEVQRVVDGAVSLLSLSGGYKE</sequence>
<dbReference type="AlphaFoldDB" id="A0AA35SPM2"/>
<name>A0AA35SPM2_GEOBA</name>
<protein>
    <submittedName>
        <fullName evidence="1">Uncharacterized protein</fullName>
    </submittedName>
</protein>